<gene>
    <name evidence="9" type="ORF">JTE90_003992</name>
</gene>
<dbReference type="GO" id="GO:0008033">
    <property type="term" value="P:tRNA processing"/>
    <property type="evidence" value="ECO:0007669"/>
    <property type="project" value="UniProtKB-KW"/>
</dbReference>
<comment type="function">
    <text evidence="7">Component of the EKC/KEOPS complex that is required for the formation of a threonylcarbamoyl group on adenosine at position 37 (t(6)A37) in tRNAs that read codons beginning with adenine. The complex is probably involved in the transfer of the threonylcarbamoyl moiety of threonylcarbamoyl-AMP (TC-AMP) to the N6 group of A37. LAGE3 functions as a dimerization module for the complex.</text>
</comment>
<evidence type="ECO:0000256" key="4">
    <source>
        <dbReference type="ARBA" id="ARBA00022490"/>
    </source>
</evidence>
<keyword evidence="4" id="KW-0963">Cytoplasm</keyword>
<dbReference type="GO" id="GO:0005634">
    <property type="term" value="C:nucleus"/>
    <property type="evidence" value="ECO:0007669"/>
    <property type="project" value="UniProtKB-SubCell"/>
</dbReference>
<evidence type="ECO:0000256" key="8">
    <source>
        <dbReference type="ARBA" id="ARBA00076355"/>
    </source>
</evidence>
<evidence type="ECO:0000256" key="5">
    <source>
        <dbReference type="ARBA" id="ARBA00022694"/>
    </source>
</evidence>
<dbReference type="EMBL" id="JAFNEN010000493">
    <property type="protein sequence ID" value="KAG8181845.1"/>
    <property type="molecule type" value="Genomic_DNA"/>
</dbReference>
<keyword evidence="6" id="KW-0539">Nucleus</keyword>
<evidence type="ECO:0000256" key="1">
    <source>
        <dbReference type="ARBA" id="ARBA00004123"/>
    </source>
</evidence>
<dbReference type="AlphaFoldDB" id="A0AAV6UBW6"/>
<name>A0AAV6UBW6_9ARAC</name>
<dbReference type="Gene3D" id="3.30.310.50">
    <property type="entry name" value="Alpha-D-phosphohexomutase, C-terminal domain"/>
    <property type="match status" value="1"/>
</dbReference>
<reference evidence="9 10" key="1">
    <citation type="journal article" date="2022" name="Nat. Ecol. Evol.">
        <title>A masculinizing supergene underlies an exaggerated male reproductive morph in a spider.</title>
        <authorList>
            <person name="Hendrickx F."/>
            <person name="De Corte Z."/>
            <person name="Sonet G."/>
            <person name="Van Belleghem S.M."/>
            <person name="Kostlbacher S."/>
            <person name="Vangestel C."/>
        </authorList>
    </citation>
    <scope>NUCLEOTIDE SEQUENCE [LARGE SCALE GENOMIC DNA]</scope>
    <source>
        <strain evidence="9">W744_W776</strain>
    </source>
</reference>
<evidence type="ECO:0000256" key="6">
    <source>
        <dbReference type="ARBA" id="ARBA00023242"/>
    </source>
</evidence>
<dbReference type="GO" id="GO:0070525">
    <property type="term" value="P:tRNA threonylcarbamoyladenosine metabolic process"/>
    <property type="evidence" value="ECO:0007669"/>
    <property type="project" value="TreeGrafter"/>
</dbReference>
<comment type="similarity">
    <text evidence="3">Belongs to the CTAG/PCC1 family.</text>
</comment>
<dbReference type="GO" id="GO:0005737">
    <property type="term" value="C:cytoplasm"/>
    <property type="evidence" value="ECO:0007669"/>
    <property type="project" value="UniProtKB-SubCell"/>
</dbReference>
<comment type="subcellular location">
    <subcellularLocation>
        <location evidence="2">Cytoplasm</location>
    </subcellularLocation>
    <subcellularLocation>
        <location evidence="1">Nucleus</location>
    </subcellularLocation>
</comment>
<accession>A0AAV6UBW6</accession>
<dbReference type="Pfam" id="PF09341">
    <property type="entry name" value="Pcc1"/>
    <property type="match status" value="1"/>
</dbReference>
<dbReference type="FunFam" id="3.30.310.50:FF:000005">
    <property type="entry name" value="L antigen family member 3"/>
    <property type="match status" value="1"/>
</dbReference>
<evidence type="ECO:0000313" key="10">
    <source>
        <dbReference type="Proteomes" id="UP000827092"/>
    </source>
</evidence>
<dbReference type="InterPro" id="IPR015419">
    <property type="entry name" value="CTAG/Pcc1"/>
</dbReference>
<dbReference type="Proteomes" id="UP000827092">
    <property type="component" value="Unassembled WGS sequence"/>
</dbReference>
<organism evidence="9 10">
    <name type="scientific">Oedothorax gibbosus</name>
    <dbReference type="NCBI Taxonomy" id="931172"/>
    <lineage>
        <taxon>Eukaryota</taxon>
        <taxon>Metazoa</taxon>
        <taxon>Ecdysozoa</taxon>
        <taxon>Arthropoda</taxon>
        <taxon>Chelicerata</taxon>
        <taxon>Arachnida</taxon>
        <taxon>Araneae</taxon>
        <taxon>Araneomorphae</taxon>
        <taxon>Entelegynae</taxon>
        <taxon>Araneoidea</taxon>
        <taxon>Linyphiidae</taxon>
        <taxon>Erigoninae</taxon>
        <taxon>Oedothorax</taxon>
    </lineage>
</organism>
<evidence type="ECO:0000256" key="3">
    <source>
        <dbReference type="ARBA" id="ARBA00007073"/>
    </source>
</evidence>
<keyword evidence="10" id="KW-1185">Reference proteome</keyword>
<evidence type="ECO:0000256" key="2">
    <source>
        <dbReference type="ARBA" id="ARBA00004496"/>
    </source>
</evidence>
<sequence length="120" mass="13328">MANSILAEEDLELGTSWLDLSLPDVQISPEESNDGMIINLEIPFASVRDANIAFNSLRIDAEPPRGNVVKELDVRNNLLLVKMSSSEPKKLRTAISAFMDYVNLVARTFELFGSNTNDDE</sequence>
<keyword evidence="5" id="KW-0819">tRNA processing</keyword>
<proteinExistence type="inferred from homology"/>
<dbReference type="PANTHER" id="PTHR31283">
    <property type="entry name" value="EKC/KEOPS COMPLEX SUBUNIT PCC1 FAMILY MEMBER"/>
    <property type="match status" value="1"/>
</dbReference>
<protein>
    <recommendedName>
        <fullName evidence="8">L antigen family member 3</fullName>
    </recommendedName>
</protein>
<comment type="caution">
    <text evidence="9">The sequence shown here is derived from an EMBL/GenBank/DDBJ whole genome shotgun (WGS) entry which is preliminary data.</text>
</comment>
<evidence type="ECO:0000256" key="7">
    <source>
        <dbReference type="ARBA" id="ARBA00053047"/>
    </source>
</evidence>
<dbReference type="PANTHER" id="PTHR31283:SF5">
    <property type="entry name" value="EKC_KEOPS COMPLEX SUBUNIT LAGE3"/>
    <property type="match status" value="1"/>
</dbReference>
<evidence type="ECO:0000313" key="9">
    <source>
        <dbReference type="EMBL" id="KAG8181845.1"/>
    </source>
</evidence>
<dbReference type="GO" id="GO:0000408">
    <property type="term" value="C:EKC/KEOPS complex"/>
    <property type="evidence" value="ECO:0007669"/>
    <property type="project" value="TreeGrafter"/>
</dbReference>